<dbReference type="InterPro" id="IPR041611">
    <property type="entry name" value="SKICH"/>
</dbReference>
<dbReference type="Gene3D" id="1.10.287.1490">
    <property type="match status" value="1"/>
</dbReference>
<dbReference type="AlphaFoldDB" id="A0AAV6FNE4"/>
<name>A0AAV6FNE4_9TELE</name>
<dbReference type="PANTHER" id="PTHR31915">
    <property type="entry name" value="SKICH DOMAIN-CONTAINING PROTEIN"/>
    <property type="match status" value="1"/>
</dbReference>
<feature type="coiled-coil region" evidence="2">
    <location>
        <begin position="245"/>
        <end position="462"/>
    </location>
</feature>
<evidence type="ECO:0000256" key="1">
    <source>
        <dbReference type="ARBA" id="ARBA00023054"/>
    </source>
</evidence>
<evidence type="ECO:0000256" key="2">
    <source>
        <dbReference type="SAM" id="Coils"/>
    </source>
</evidence>
<dbReference type="Pfam" id="PF17751">
    <property type="entry name" value="SKICH"/>
    <property type="match status" value="1"/>
</dbReference>
<keyword evidence="1 2" id="KW-0175">Coiled coil</keyword>
<feature type="coiled-coil region" evidence="2">
    <location>
        <begin position="144"/>
        <end position="199"/>
    </location>
</feature>
<keyword evidence="5" id="KW-1185">Reference proteome</keyword>
<dbReference type="Gene3D" id="2.60.40.2840">
    <property type="match status" value="1"/>
</dbReference>
<dbReference type="CDD" id="cd21968">
    <property type="entry name" value="Zn-C2H2_CALCOCO2"/>
    <property type="match status" value="1"/>
</dbReference>
<proteinExistence type="predicted"/>
<sequence>MNESPEAETFPVEMESSTTTYSQVVFIDVPRSYPPNTSVTCCYTLAAGLQPNPRDWIGIFKVGWNTTQNYHTFLWVEPCLDRLGPDPVRRQVVFTDYYLPKDDGDYQFCYVDSNGQVRGASTPFCFENPQDHALYTSLENDILVITTQEQTEQMEKEREELRRELKQIKEDKQTLRNELDEKLKEIHSLNLTIEEMKNSKSTDTKLPGGESTNVPMEQSCQELDAVSDFKKSQESLVESSVDDKYGKAVQKLNRLKQQRKELMATAEEQQTQITQLNSKVKEMEQDLSRLQDNVQLLQVDLQSSQKENEKLVAQTQQVEALRRDLEGLRKENESLNASLSALTPQTEDESDAKAQMETLLKQLKETRIQLRQELQSSKESRRRAEATEQELRELRGQLEQQASAESVKGSQSKDSSLEIKLKEALRNIDDQAAIMDLAKEEQEELLKKNQELQIEVDLLKGELARVKPGTPAAPDFPSFPSFTDPSTEAQQDSLLYGNPYAFTDGASEDTVLKCQHCLLAFPGISKEELMEHEESHKVCPICTLICDEMEQQEFEDHVYNHDL</sequence>
<organism evidence="4 5">
    <name type="scientific">Alosa alosa</name>
    <name type="common">allis shad</name>
    <dbReference type="NCBI Taxonomy" id="278164"/>
    <lineage>
        <taxon>Eukaryota</taxon>
        <taxon>Metazoa</taxon>
        <taxon>Chordata</taxon>
        <taxon>Craniata</taxon>
        <taxon>Vertebrata</taxon>
        <taxon>Euteleostomi</taxon>
        <taxon>Actinopterygii</taxon>
        <taxon>Neopterygii</taxon>
        <taxon>Teleostei</taxon>
        <taxon>Clupei</taxon>
        <taxon>Clupeiformes</taxon>
        <taxon>Clupeoidei</taxon>
        <taxon>Clupeidae</taxon>
        <taxon>Alosa</taxon>
    </lineage>
</organism>
<evidence type="ECO:0000313" key="4">
    <source>
        <dbReference type="EMBL" id="KAG5262597.1"/>
    </source>
</evidence>
<accession>A0AAV6FNE4</accession>
<dbReference type="InterPro" id="IPR051002">
    <property type="entry name" value="UBA_autophagy_assoc_protein"/>
</dbReference>
<reference evidence="4" key="1">
    <citation type="submission" date="2020-10" db="EMBL/GenBank/DDBJ databases">
        <title>Chromosome-scale genome assembly of the Allis shad, Alosa alosa.</title>
        <authorList>
            <person name="Margot Z."/>
            <person name="Christophe K."/>
            <person name="Cabau C."/>
            <person name="Louis A."/>
            <person name="Berthelot C."/>
            <person name="Parey E."/>
            <person name="Roest Crollius H."/>
            <person name="Montfort J."/>
            <person name="Robinson-Rechavi M."/>
            <person name="Bucao C."/>
            <person name="Bouchez O."/>
            <person name="Gislard M."/>
            <person name="Lluch J."/>
            <person name="Milhes M."/>
            <person name="Lampietro C."/>
            <person name="Lopez Roques C."/>
            <person name="Donnadieu C."/>
            <person name="Braasch I."/>
            <person name="Desvignes T."/>
            <person name="Postlethwait J."/>
            <person name="Bobe J."/>
            <person name="Guiguen Y."/>
        </authorList>
    </citation>
    <scope>NUCLEOTIDE SEQUENCE</scope>
    <source>
        <strain evidence="4">M-15738</strain>
        <tissue evidence="4">Blood</tissue>
    </source>
</reference>
<evidence type="ECO:0000259" key="3">
    <source>
        <dbReference type="Pfam" id="PF17751"/>
    </source>
</evidence>
<dbReference type="Proteomes" id="UP000823561">
    <property type="component" value="Chromosome 22"/>
</dbReference>
<protein>
    <recommendedName>
        <fullName evidence="3">SKICH domain-containing protein</fullName>
    </recommendedName>
</protein>
<dbReference type="EMBL" id="JADWDJ010000022">
    <property type="protein sequence ID" value="KAG5262597.1"/>
    <property type="molecule type" value="Genomic_DNA"/>
</dbReference>
<dbReference type="Gene3D" id="6.20.250.40">
    <property type="match status" value="1"/>
</dbReference>
<comment type="caution">
    <text evidence="4">The sequence shown here is derived from an EMBL/GenBank/DDBJ whole genome shotgun (WGS) entry which is preliminary data.</text>
</comment>
<evidence type="ECO:0000313" key="5">
    <source>
        <dbReference type="Proteomes" id="UP000823561"/>
    </source>
</evidence>
<dbReference type="PANTHER" id="PTHR31915:SF10">
    <property type="entry name" value="CALCIUM-BINDING AND COILED-COIL DOMAIN 2"/>
    <property type="match status" value="1"/>
</dbReference>
<gene>
    <name evidence="4" type="ORF">AALO_G00276790</name>
</gene>
<feature type="domain" description="SKICH" evidence="3">
    <location>
        <begin position="24"/>
        <end position="126"/>
    </location>
</feature>